<comment type="caution">
    <text evidence="1">The sequence shown here is derived from an EMBL/GenBank/DDBJ whole genome shotgun (WGS) entry which is preliminary data.</text>
</comment>
<reference evidence="1" key="1">
    <citation type="submission" date="2023-01" db="EMBL/GenBank/DDBJ databases">
        <title>Genome assembly of the deep-sea coral Lophelia pertusa.</title>
        <authorList>
            <person name="Herrera S."/>
            <person name="Cordes E."/>
        </authorList>
    </citation>
    <scope>NUCLEOTIDE SEQUENCE</scope>
    <source>
        <strain evidence="1">USNM1676648</strain>
        <tissue evidence="1">Polyp</tissue>
    </source>
</reference>
<dbReference type="InterPro" id="IPR013783">
    <property type="entry name" value="Ig-like_fold"/>
</dbReference>
<sequence length="114" mass="12647">MQRIFGHCKSCNSQNGEPLIKISSTPSAQELHTGAAVNLTCKAWQTDDLAMGYRPYKIYWYDPQDKRVGERCQAASPAAKEMSCSLMVDPLTKKNVVPTRVKQSIVNINAATKD</sequence>
<accession>A0A9W9Z590</accession>
<name>A0A9W9Z590_9CNID</name>
<keyword evidence="2" id="KW-1185">Reference proteome</keyword>
<evidence type="ECO:0008006" key="3">
    <source>
        <dbReference type="Google" id="ProtNLM"/>
    </source>
</evidence>
<dbReference type="Proteomes" id="UP001163046">
    <property type="component" value="Unassembled WGS sequence"/>
</dbReference>
<dbReference type="AlphaFoldDB" id="A0A9W9Z590"/>
<dbReference type="Gene3D" id="2.60.40.10">
    <property type="entry name" value="Immunoglobulins"/>
    <property type="match status" value="1"/>
</dbReference>
<organism evidence="1 2">
    <name type="scientific">Desmophyllum pertusum</name>
    <dbReference type="NCBI Taxonomy" id="174260"/>
    <lineage>
        <taxon>Eukaryota</taxon>
        <taxon>Metazoa</taxon>
        <taxon>Cnidaria</taxon>
        <taxon>Anthozoa</taxon>
        <taxon>Hexacorallia</taxon>
        <taxon>Scleractinia</taxon>
        <taxon>Caryophylliina</taxon>
        <taxon>Caryophylliidae</taxon>
        <taxon>Desmophyllum</taxon>
    </lineage>
</organism>
<gene>
    <name evidence="1" type="ORF">OS493_011204</name>
</gene>
<proteinExistence type="predicted"/>
<dbReference type="OrthoDB" id="5983387at2759"/>
<evidence type="ECO:0000313" key="2">
    <source>
        <dbReference type="Proteomes" id="UP001163046"/>
    </source>
</evidence>
<evidence type="ECO:0000313" key="1">
    <source>
        <dbReference type="EMBL" id="KAJ7373599.1"/>
    </source>
</evidence>
<protein>
    <recommendedName>
        <fullName evidence="3">Ig-like domain-containing protein</fullName>
    </recommendedName>
</protein>
<dbReference type="EMBL" id="MU826830">
    <property type="protein sequence ID" value="KAJ7373599.1"/>
    <property type="molecule type" value="Genomic_DNA"/>
</dbReference>